<organism evidence="1 2">
    <name type="scientific">Streblomastix strix</name>
    <dbReference type="NCBI Taxonomy" id="222440"/>
    <lineage>
        <taxon>Eukaryota</taxon>
        <taxon>Metamonada</taxon>
        <taxon>Preaxostyla</taxon>
        <taxon>Oxymonadida</taxon>
        <taxon>Streblomastigidae</taxon>
        <taxon>Streblomastix</taxon>
    </lineage>
</organism>
<sequence>MILMTVSHRKCNMGKDYGLTNIHRKRYLAIIYYFWGFSGGIIVQARCQSNISGDTVTELLTVRSDKELEQMIAYSRAQIDVSQSFVLSLHIATYQKGPQAVENPGQNLSYGAAAVFNPLKLVNQCTNSISIFPPLVVLIELSQIPNVLASIVIVQLTQHVQTQQQVADPRAPGGALVSLVPLENNVFTGFSKNSYYDRVNDYGSIVSVRITSLRAEYEETQSECDAFDNLARQSYAPKLILLNEITFKLLQMGFWSGLRNIGSKILHGVTFATKWVAPVLHKVMGAVSGPIGAINPTAVMIARGVGGAAGMANKFLNR</sequence>
<gene>
    <name evidence="1" type="ORF">EZS28_007547</name>
</gene>
<dbReference type="AlphaFoldDB" id="A0A5J4WQU6"/>
<comment type="caution">
    <text evidence="1">The sequence shown here is derived from an EMBL/GenBank/DDBJ whole genome shotgun (WGS) entry which is preliminary data.</text>
</comment>
<proteinExistence type="predicted"/>
<protein>
    <submittedName>
        <fullName evidence="1">Uncharacterized protein</fullName>
    </submittedName>
</protein>
<reference evidence="1 2" key="1">
    <citation type="submission" date="2019-03" db="EMBL/GenBank/DDBJ databases">
        <title>Single cell metagenomics reveals metabolic interactions within the superorganism composed of flagellate Streblomastix strix and complex community of Bacteroidetes bacteria on its surface.</title>
        <authorList>
            <person name="Treitli S.C."/>
            <person name="Kolisko M."/>
            <person name="Husnik F."/>
            <person name="Keeling P."/>
            <person name="Hampl V."/>
        </authorList>
    </citation>
    <scope>NUCLEOTIDE SEQUENCE [LARGE SCALE GENOMIC DNA]</scope>
    <source>
        <strain evidence="1">ST1C</strain>
    </source>
</reference>
<accession>A0A5J4WQU6</accession>
<dbReference type="Proteomes" id="UP000324800">
    <property type="component" value="Unassembled WGS sequence"/>
</dbReference>
<evidence type="ECO:0000313" key="1">
    <source>
        <dbReference type="EMBL" id="KAA6396926.1"/>
    </source>
</evidence>
<evidence type="ECO:0000313" key="2">
    <source>
        <dbReference type="Proteomes" id="UP000324800"/>
    </source>
</evidence>
<dbReference type="EMBL" id="SNRW01001310">
    <property type="protein sequence ID" value="KAA6396926.1"/>
    <property type="molecule type" value="Genomic_DNA"/>
</dbReference>
<name>A0A5J4WQU6_9EUKA</name>